<feature type="compositionally biased region" description="Basic and acidic residues" evidence="1">
    <location>
        <begin position="97"/>
        <end position="106"/>
    </location>
</feature>
<dbReference type="EMBL" id="JAWDGP010007172">
    <property type="protein sequence ID" value="KAK3728816.1"/>
    <property type="molecule type" value="Genomic_DNA"/>
</dbReference>
<evidence type="ECO:0000256" key="1">
    <source>
        <dbReference type="SAM" id="MobiDB-lite"/>
    </source>
</evidence>
<evidence type="ECO:0000313" key="3">
    <source>
        <dbReference type="Proteomes" id="UP001283361"/>
    </source>
</evidence>
<gene>
    <name evidence="2" type="ORF">RRG08_013538</name>
</gene>
<feature type="region of interest" description="Disordered" evidence="1">
    <location>
        <begin position="31"/>
        <end position="51"/>
    </location>
</feature>
<name>A0AAE0Y150_9GAST</name>
<feature type="compositionally biased region" description="Polar residues" evidence="1">
    <location>
        <begin position="83"/>
        <end position="92"/>
    </location>
</feature>
<protein>
    <submittedName>
        <fullName evidence="2">Uncharacterized protein</fullName>
    </submittedName>
</protein>
<proteinExistence type="predicted"/>
<comment type="caution">
    <text evidence="2">The sequence shown here is derived from an EMBL/GenBank/DDBJ whole genome shotgun (WGS) entry which is preliminary data.</text>
</comment>
<sequence length="106" mass="12133">MTLRWEVHLWADRKPTQQGEVNRHHVALRNPRETQHNLRSPPAPRVEHTGDNTVTYALHDPHEEMNPVVKDGVKSLPEKGHHSSTVLKSRATSYRPVDTRLKGNPV</sequence>
<organism evidence="2 3">
    <name type="scientific">Elysia crispata</name>
    <name type="common">lettuce slug</name>
    <dbReference type="NCBI Taxonomy" id="231223"/>
    <lineage>
        <taxon>Eukaryota</taxon>
        <taxon>Metazoa</taxon>
        <taxon>Spiralia</taxon>
        <taxon>Lophotrochozoa</taxon>
        <taxon>Mollusca</taxon>
        <taxon>Gastropoda</taxon>
        <taxon>Heterobranchia</taxon>
        <taxon>Euthyneura</taxon>
        <taxon>Panpulmonata</taxon>
        <taxon>Sacoglossa</taxon>
        <taxon>Placobranchoidea</taxon>
        <taxon>Plakobranchidae</taxon>
        <taxon>Elysia</taxon>
    </lineage>
</organism>
<feature type="region of interest" description="Disordered" evidence="1">
    <location>
        <begin position="77"/>
        <end position="106"/>
    </location>
</feature>
<dbReference type="Proteomes" id="UP001283361">
    <property type="component" value="Unassembled WGS sequence"/>
</dbReference>
<accession>A0AAE0Y150</accession>
<dbReference type="AlphaFoldDB" id="A0AAE0Y150"/>
<evidence type="ECO:0000313" key="2">
    <source>
        <dbReference type="EMBL" id="KAK3728816.1"/>
    </source>
</evidence>
<reference evidence="2" key="1">
    <citation type="journal article" date="2023" name="G3 (Bethesda)">
        <title>A reference genome for the long-term kleptoplast-retaining sea slug Elysia crispata morphotype clarki.</title>
        <authorList>
            <person name="Eastman K.E."/>
            <person name="Pendleton A.L."/>
            <person name="Shaikh M.A."/>
            <person name="Suttiyut T."/>
            <person name="Ogas R."/>
            <person name="Tomko P."/>
            <person name="Gavelis G."/>
            <person name="Widhalm J.R."/>
            <person name="Wisecaver J.H."/>
        </authorList>
    </citation>
    <scope>NUCLEOTIDE SEQUENCE</scope>
    <source>
        <strain evidence="2">ECLA1</strain>
    </source>
</reference>
<keyword evidence="3" id="KW-1185">Reference proteome</keyword>